<dbReference type="Proteomes" id="UP000316437">
    <property type="component" value="Unassembled WGS sequence"/>
</dbReference>
<dbReference type="GO" id="GO:0016616">
    <property type="term" value="F:oxidoreductase activity, acting on the CH-OH group of donors, NAD or NADP as acceptor"/>
    <property type="evidence" value="ECO:0007669"/>
    <property type="project" value="TreeGrafter"/>
</dbReference>
<dbReference type="PANTHER" id="PTHR42760">
    <property type="entry name" value="SHORT-CHAIN DEHYDROGENASES/REDUCTASES FAMILY MEMBER"/>
    <property type="match status" value="1"/>
</dbReference>
<dbReference type="FunFam" id="3.40.50.720:FF:000084">
    <property type="entry name" value="Short-chain dehydrogenase reductase"/>
    <property type="match status" value="1"/>
</dbReference>
<reference evidence="3 4" key="1">
    <citation type="submission" date="2019-06" db="EMBL/GenBank/DDBJ databases">
        <title>Sorghum-associated microbial communities from plants grown in Nebraska, USA.</title>
        <authorList>
            <person name="Schachtman D."/>
        </authorList>
    </citation>
    <scope>NUCLEOTIDE SEQUENCE [LARGE SCALE GENOMIC DNA]</scope>
    <source>
        <strain evidence="3 4">110</strain>
    </source>
</reference>
<dbReference type="PRINTS" id="PR00081">
    <property type="entry name" value="GDHRDH"/>
</dbReference>
<dbReference type="PRINTS" id="PR00080">
    <property type="entry name" value="SDRFAMILY"/>
</dbReference>
<keyword evidence="4" id="KW-1185">Reference proteome</keyword>
<proteinExistence type="inferred from homology"/>
<dbReference type="Pfam" id="PF13561">
    <property type="entry name" value="adh_short_C2"/>
    <property type="match status" value="1"/>
</dbReference>
<comment type="caution">
    <text evidence="3">The sequence shown here is derived from an EMBL/GenBank/DDBJ whole genome shotgun (WGS) entry which is preliminary data.</text>
</comment>
<dbReference type="SUPFAM" id="SSF51735">
    <property type="entry name" value="NAD(P)-binding Rossmann-fold domains"/>
    <property type="match status" value="1"/>
</dbReference>
<gene>
    <name evidence="3" type="ORF">FB551_0776</name>
</gene>
<accession>A0A543EHP3</accession>
<evidence type="ECO:0000256" key="1">
    <source>
        <dbReference type="ARBA" id="ARBA00006484"/>
    </source>
</evidence>
<name>A0A543EHP3_9FLAO</name>
<dbReference type="AlphaFoldDB" id="A0A543EHP3"/>
<sequence length="259" mass="27442">MSNQTLLGKVALVTGGTKGIGKSIANQLSEQGATVIVTARNAPATAIPQEFIASDITNPDSVKVLAEKILGKYGKVDILINNAGGLTGPGGGYQTPTDEQWMNEFNFNVLSSVRIDRAFIPSMVEQRSGVVIHITTVSAYKPFYSFNLTYATVKSALNTYSKSLANELGPSGVRVNLVSPGIISTEMTEAFIESRAKENNMSLDQATQDFINAAGGIPCGRMATTDEVANVVSFLVSDAASYVTGSNYYVDGGIFPIVH</sequence>
<evidence type="ECO:0000313" key="4">
    <source>
        <dbReference type="Proteomes" id="UP000316437"/>
    </source>
</evidence>
<dbReference type="PANTHER" id="PTHR42760:SF133">
    <property type="entry name" value="3-OXOACYL-[ACYL-CARRIER-PROTEIN] REDUCTASE"/>
    <property type="match status" value="1"/>
</dbReference>
<evidence type="ECO:0000313" key="3">
    <source>
        <dbReference type="EMBL" id="TQM21094.1"/>
    </source>
</evidence>
<dbReference type="NCBIfam" id="NF005095">
    <property type="entry name" value="PRK06523.1"/>
    <property type="match status" value="1"/>
</dbReference>
<keyword evidence="2" id="KW-0560">Oxidoreductase</keyword>
<dbReference type="InterPro" id="IPR036291">
    <property type="entry name" value="NAD(P)-bd_dom_sf"/>
</dbReference>
<evidence type="ECO:0000256" key="2">
    <source>
        <dbReference type="ARBA" id="ARBA00023002"/>
    </source>
</evidence>
<dbReference type="InterPro" id="IPR002347">
    <property type="entry name" value="SDR_fam"/>
</dbReference>
<dbReference type="Gene3D" id="3.40.50.720">
    <property type="entry name" value="NAD(P)-binding Rossmann-like Domain"/>
    <property type="match status" value="1"/>
</dbReference>
<comment type="similarity">
    <text evidence="1">Belongs to the short-chain dehydrogenases/reductases (SDR) family.</text>
</comment>
<organism evidence="3 4">
    <name type="scientific">Chryseobacterium aquifrigidense</name>
    <dbReference type="NCBI Taxonomy" id="558021"/>
    <lineage>
        <taxon>Bacteria</taxon>
        <taxon>Pseudomonadati</taxon>
        <taxon>Bacteroidota</taxon>
        <taxon>Flavobacteriia</taxon>
        <taxon>Flavobacteriales</taxon>
        <taxon>Weeksellaceae</taxon>
        <taxon>Chryseobacterium group</taxon>
        <taxon>Chryseobacterium</taxon>
    </lineage>
</organism>
<dbReference type="EMBL" id="VFPD01000001">
    <property type="protein sequence ID" value="TQM21094.1"/>
    <property type="molecule type" value="Genomic_DNA"/>
</dbReference>
<protein>
    <submittedName>
        <fullName evidence="3">NAD(P)-dependent dehydrogenase (Short-subunit alcohol dehydrogenase family)</fullName>
    </submittedName>
</protein>
<dbReference type="RefSeq" id="WP_142015218.1">
    <property type="nucleotide sequence ID" value="NZ_VFPD01000001.1"/>
</dbReference>